<dbReference type="EMBL" id="JXTC01000008">
    <property type="protein sequence ID" value="POO01479.1"/>
    <property type="molecule type" value="Genomic_DNA"/>
</dbReference>
<reference evidence="2" key="1">
    <citation type="submission" date="2016-06" db="EMBL/GenBank/DDBJ databases">
        <title>Parallel loss of symbiosis genes in relatives of nitrogen-fixing non-legume Parasponia.</title>
        <authorList>
            <person name="Van Velzen R."/>
            <person name="Holmer R."/>
            <person name="Bu F."/>
            <person name="Rutten L."/>
            <person name="Van Zeijl A."/>
            <person name="Liu W."/>
            <person name="Santuari L."/>
            <person name="Cao Q."/>
            <person name="Sharma T."/>
            <person name="Shen D."/>
            <person name="Roswanjaya Y."/>
            <person name="Wardhani T."/>
            <person name="Kalhor M.S."/>
            <person name="Jansen J."/>
            <person name="Van den Hoogen J."/>
            <person name="Gungor B."/>
            <person name="Hartog M."/>
            <person name="Hontelez J."/>
            <person name="Verver J."/>
            <person name="Yang W.-C."/>
            <person name="Schijlen E."/>
            <person name="Repin R."/>
            <person name="Schilthuizen M."/>
            <person name="Schranz E."/>
            <person name="Heidstra R."/>
            <person name="Miyata K."/>
            <person name="Fedorova E."/>
            <person name="Kohlen W."/>
            <person name="Bisseling T."/>
            <person name="Smit S."/>
            <person name="Geurts R."/>
        </authorList>
    </citation>
    <scope>NUCLEOTIDE SEQUENCE [LARGE SCALE GENOMIC DNA]</scope>
    <source>
        <strain evidence="2">cv. RG33-2</strain>
    </source>
</reference>
<protein>
    <submittedName>
        <fullName evidence="1">Uncharacterized protein</fullName>
    </submittedName>
</protein>
<evidence type="ECO:0000313" key="2">
    <source>
        <dbReference type="Proteomes" id="UP000237000"/>
    </source>
</evidence>
<dbReference type="Proteomes" id="UP000237000">
    <property type="component" value="Unassembled WGS sequence"/>
</dbReference>
<organism evidence="1 2">
    <name type="scientific">Trema orientale</name>
    <name type="common">Charcoal tree</name>
    <name type="synonym">Celtis orientalis</name>
    <dbReference type="NCBI Taxonomy" id="63057"/>
    <lineage>
        <taxon>Eukaryota</taxon>
        <taxon>Viridiplantae</taxon>
        <taxon>Streptophyta</taxon>
        <taxon>Embryophyta</taxon>
        <taxon>Tracheophyta</taxon>
        <taxon>Spermatophyta</taxon>
        <taxon>Magnoliopsida</taxon>
        <taxon>eudicotyledons</taxon>
        <taxon>Gunneridae</taxon>
        <taxon>Pentapetalae</taxon>
        <taxon>rosids</taxon>
        <taxon>fabids</taxon>
        <taxon>Rosales</taxon>
        <taxon>Cannabaceae</taxon>
        <taxon>Trema</taxon>
    </lineage>
</organism>
<dbReference type="InParanoid" id="A0A2P5FUL3"/>
<evidence type="ECO:0000313" key="1">
    <source>
        <dbReference type="EMBL" id="POO01479.1"/>
    </source>
</evidence>
<sequence length="64" mass="7103">MSTFLEAEVVASRFRALRQHLKHPVLLVELPLCPLKSALVICILLGHLLLNLVDSACVLRVLLC</sequence>
<keyword evidence="2" id="KW-1185">Reference proteome</keyword>
<dbReference type="AlphaFoldDB" id="A0A2P5FUL3"/>
<name>A0A2P5FUL3_TREOI</name>
<accession>A0A2P5FUL3</accession>
<gene>
    <name evidence="1" type="ORF">TorRG33x02_027860</name>
</gene>
<proteinExistence type="predicted"/>
<comment type="caution">
    <text evidence="1">The sequence shown here is derived from an EMBL/GenBank/DDBJ whole genome shotgun (WGS) entry which is preliminary data.</text>
</comment>